<dbReference type="SUPFAM" id="SSF54593">
    <property type="entry name" value="Glyoxalase/Bleomycin resistance protein/Dihydroxybiphenyl dioxygenase"/>
    <property type="match status" value="1"/>
</dbReference>
<dbReference type="InterPro" id="IPR004360">
    <property type="entry name" value="Glyas_Fos-R_dOase_dom"/>
</dbReference>
<dbReference type="PROSITE" id="PS51819">
    <property type="entry name" value="VOC"/>
    <property type="match status" value="1"/>
</dbReference>
<dbReference type="GO" id="GO:0046872">
    <property type="term" value="F:metal ion binding"/>
    <property type="evidence" value="ECO:0007669"/>
    <property type="project" value="UniProtKB-KW"/>
</dbReference>
<protein>
    <submittedName>
        <fullName evidence="3">Putative lyase</fullName>
    </submittedName>
</protein>
<gene>
    <name evidence="3" type="ORF">GALL_416430</name>
</gene>
<feature type="domain" description="VOC" evidence="2">
    <location>
        <begin position="6"/>
        <end position="132"/>
    </location>
</feature>
<dbReference type="PANTHER" id="PTHR36113">
    <property type="entry name" value="LYASE, PUTATIVE-RELATED-RELATED"/>
    <property type="match status" value="1"/>
</dbReference>
<dbReference type="InterPro" id="IPR037523">
    <property type="entry name" value="VOC_core"/>
</dbReference>
<evidence type="ECO:0000256" key="1">
    <source>
        <dbReference type="ARBA" id="ARBA00022723"/>
    </source>
</evidence>
<dbReference type="InterPro" id="IPR029068">
    <property type="entry name" value="Glyas_Bleomycin-R_OHBP_Dase"/>
</dbReference>
<dbReference type="InterPro" id="IPR051332">
    <property type="entry name" value="Fosfomycin_Res_Enzymes"/>
</dbReference>
<dbReference type="Pfam" id="PF00903">
    <property type="entry name" value="Glyoxalase"/>
    <property type="match status" value="1"/>
</dbReference>
<dbReference type="AlphaFoldDB" id="A0A1J5Q9U6"/>
<dbReference type="EMBL" id="MLJW01001804">
    <property type="protein sequence ID" value="OIQ76668.1"/>
    <property type="molecule type" value="Genomic_DNA"/>
</dbReference>
<keyword evidence="1" id="KW-0479">Metal-binding</keyword>
<keyword evidence="3" id="KW-0456">Lyase</keyword>
<evidence type="ECO:0000313" key="3">
    <source>
        <dbReference type="EMBL" id="OIQ76668.1"/>
    </source>
</evidence>
<dbReference type="GO" id="GO:0016829">
    <property type="term" value="F:lyase activity"/>
    <property type="evidence" value="ECO:0007669"/>
    <property type="project" value="UniProtKB-KW"/>
</dbReference>
<dbReference type="Gene3D" id="3.10.180.10">
    <property type="entry name" value="2,3-Dihydroxybiphenyl 1,2-Dioxygenase, domain 1"/>
    <property type="match status" value="1"/>
</dbReference>
<reference evidence="3" key="1">
    <citation type="submission" date="2016-10" db="EMBL/GenBank/DDBJ databases">
        <title>Sequence of Gallionella enrichment culture.</title>
        <authorList>
            <person name="Poehlein A."/>
            <person name="Muehling M."/>
            <person name="Daniel R."/>
        </authorList>
    </citation>
    <scope>NUCLEOTIDE SEQUENCE</scope>
</reference>
<evidence type="ECO:0000259" key="2">
    <source>
        <dbReference type="PROSITE" id="PS51819"/>
    </source>
</evidence>
<comment type="caution">
    <text evidence="3">The sequence shown here is derived from an EMBL/GenBank/DDBJ whole genome shotgun (WGS) entry which is preliminary data.</text>
</comment>
<name>A0A1J5Q9U6_9ZZZZ</name>
<sequence length="143" mass="16547">MPDVIGIDHIYIAVSDLDRSEVFYDQVLLEALGFRKNRFALGGDPHVQYFNRHFGYVLRPSRTQAAYDSYAPGLHHFCLRVDSIAEVAAVAAQLRRSGIEASEAKPYPHYAPDYWATFFTDPDGVRLEVTNYRLERRERHDNW</sequence>
<accession>A0A1J5Q9U6</accession>
<organism evidence="3">
    <name type="scientific">mine drainage metagenome</name>
    <dbReference type="NCBI Taxonomy" id="410659"/>
    <lineage>
        <taxon>unclassified sequences</taxon>
        <taxon>metagenomes</taxon>
        <taxon>ecological metagenomes</taxon>
    </lineage>
</organism>
<proteinExistence type="predicted"/>
<dbReference type="PANTHER" id="PTHR36113:SF6">
    <property type="entry name" value="FOSFOMYCIN RESISTANCE PROTEIN FOSX"/>
    <property type="match status" value="1"/>
</dbReference>